<evidence type="ECO:0000256" key="1">
    <source>
        <dbReference type="ARBA" id="ARBA00000085"/>
    </source>
</evidence>
<dbReference type="InterPro" id="IPR003594">
    <property type="entry name" value="HATPase_dom"/>
</dbReference>
<dbReference type="EC" id="2.7.13.3" evidence="2"/>
<dbReference type="AlphaFoldDB" id="S2DAX9"/>
<dbReference type="CDD" id="cd00082">
    <property type="entry name" value="HisKA"/>
    <property type="match status" value="1"/>
</dbReference>
<proteinExistence type="predicted"/>
<dbReference type="InterPro" id="IPR036890">
    <property type="entry name" value="HATPase_C_sf"/>
</dbReference>
<dbReference type="InterPro" id="IPR036097">
    <property type="entry name" value="HisK_dim/P_sf"/>
</dbReference>
<dbReference type="Gene3D" id="2.130.10.10">
    <property type="entry name" value="YVTN repeat-like/Quinoprotein amine dehydrogenase"/>
    <property type="match status" value="3"/>
</dbReference>
<dbReference type="InterPro" id="IPR011110">
    <property type="entry name" value="Reg_prop"/>
</dbReference>
<keyword evidence="6" id="KW-0812">Transmembrane</keyword>
<dbReference type="InterPro" id="IPR011047">
    <property type="entry name" value="Quinoprotein_ADH-like_sf"/>
</dbReference>
<evidence type="ECO:0000256" key="6">
    <source>
        <dbReference type="SAM" id="Phobius"/>
    </source>
</evidence>
<dbReference type="PROSITE" id="PS50109">
    <property type="entry name" value="HIS_KIN"/>
    <property type="match status" value="1"/>
</dbReference>
<dbReference type="SUPFAM" id="SSF50998">
    <property type="entry name" value="Quinoprotein alcohol dehydrogenase-like"/>
    <property type="match status" value="1"/>
</dbReference>
<accession>S2DAX9</accession>
<evidence type="ECO:0000256" key="5">
    <source>
        <dbReference type="ARBA" id="ARBA00022777"/>
    </source>
</evidence>
<keyword evidence="5" id="KW-0418">Kinase</keyword>
<dbReference type="SMART" id="SM00388">
    <property type="entry name" value="HisKA"/>
    <property type="match status" value="1"/>
</dbReference>
<keyword evidence="4" id="KW-0808">Transferase</keyword>
<dbReference type="Proteomes" id="UP000006073">
    <property type="component" value="Unassembled WGS sequence"/>
</dbReference>
<dbReference type="InterPro" id="IPR005467">
    <property type="entry name" value="His_kinase_dom"/>
</dbReference>
<feature type="transmembrane region" description="Helical" evidence="6">
    <location>
        <begin position="815"/>
        <end position="835"/>
    </location>
</feature>
<gene>
    <name evidence="8" type="ORF">A33Q_2642</name>
</gene>
<dbReference type="EMBL" id="ALWO02000036">
    <property type="protein sequence ID" value="EOZ96049.1"/>
    <property type="molecule type" value="Genomic_DNA"/>
</dbReference>
<dbReference type="InterPro" id="IPR013783">
    <property type="entry name" value="Ig-like_fold"/>
</dbReference>
<dbReference type="Pfam" id="PF02518">
    <property type="entry name" value="HATPase_c"/>
    <property type="match status" value="1"/>
</dbReference>
<keyword evidence="6" id="KW-0472">Membrane</keyword>
<keyword evidence="3" id="KW-0597">Phosphoprotein</keyword>
<evidence type="ECO:0000313" key="8">
    <source>
        <dbReference type="EMBL" id="EOZ96049.1"/>
    </source>
</evidence>
<dbReference type="FunFam" id="2.60.40.10:FF:000791">
    <property type="entry name" value="Two-component system sensor histidine kinase/response regulator"/>
    <property type="match status" value="1"/>
</dbReference>
<dbReference type="SMART" id="SM00387">
    <property type="entry name" value="HATPase_c"/>
    <property type="match status" value="1"/>
</dbReference>
<dbReference type="PANTHER" id="PTHR43547">
    <property type="entry name" value="TWO-COMPONENT HISTIDINE KINASE"/>
    <property type="match status" value="1"/>
</dbReference>
<keyword evidence="8" id="KW-0238">DNA-binding</keyword>
<dbReference type="CDD" id="cd00075">
    <property type="entry name" value="HATPase"/>
    <property type="match status" value="1"/>
</dbReference>
<dbReference type="Pfam" id="PF00512">
    <property type="entry name" value="HisKA"/>
    <property type="match status" value="1"/>
</dbReference>
<keyword evidence="6" id="KW-1133">Transmembrane helix</keyword>
<dbReference type="STRING" id="1189612.A33Q_2642"/>
<sequence length="1101" mass="125550">MKIKFFNNDIFFPISSVVLGLFFFFSYPAIVQGQKIDLKFQRIFEGLTNNRVSAIHQDDRGFIWVGTYSGLHRYDGIDFEVYATNTDSSSINDNYIGSIFEDSKNRLWIGTGNGIALYNRKTDDFRRFKLQSQLSVQKGESNLVNTILEDEQGTIWASSTVSGLFYLDVKSEEFVPFYPEKINRINAIATDKGNILWIATAYNGLLKVNTSNGNTEHFQHEPTNPHSLSSNELKTVTIDRDGNLWAGTTTEGLNKAVKNTSELSFVRYRNEPGNPNSLFNNNIYRLYVDKNGNLWTCNENGGLHLYDKENDAFHRYINDPKNPNSLTHNSVWSIFQDNLSRYWVGTAQSGINLADPHGSKFTHYFKNTFSSESLNNDIVRDFWEDKNENIWVATDGGGLNFFDRKSETFKAFKNDKEIPYSLASDAVISLNEDQEGNLWVGTWDGGLNILKEEQNGKFISFHQWINNFTYPIKHVFDVHFDSNYIWVAAFEEGLYRYDKKSADLKLFSALDKNPNSLSSNQTIRIFEDSRKNLWIGTQFGLNKVLAEDKEKVKFKVYHPSESEAHSIPSSSIRQILEDSKQSIWVATDRGLAKYRPESDDFVTYSENEGLPTGEINSIVEDDKGFLWIGTIKGISKFDPVKEQFANYDKFDGLQGNEFSRYSVLKTKKGELLFGGLNGFNLFHPGQLVSNPYAPPVFLTDLKIFNQSVNIKSPESPLKVHISSADTLMLSYKENVFTFDFVALDYTSPEQVQYAYILEGFEKDWNYVGKQRNATYTNLNPGTYTLRVKAANSDGVWNEAGTSLVLIITPPFWKTAWFIVLCTICAVVCLVGFFKLRLRSIQNQNKLLEKTVEERTTMLKHANVELKKHINERDKLFSIIGHDLRNPFVSIIGYLEILEEDFENDQNKEQLKNIRYLLNVSRNTHNLLENLLQWASKKNKVYEVKAEVIHADKLVEIAVNMVSSQAMYKGINLVKSCPADLLVYADKNMLLTVLRNLISNAIKFSKKGSKIEITVKEESGNVITSVRDYGIGMEKEVLKRLFSKSDVQKPGTLGEFGTGLGLVLCQEMVQKHHGKIWAESIPEEGSTFHFSLAKYELEEVAV</sequence>
<dbReference type="Gene3D" id="2.60.40.10">
    <property type="entry name" value="Immunoglobulins"/>
    <property type="match status" value="1"/>
</dbReference>
<dbReference type="Pfam" id="PF07495">
    <property type="entry name" value="Y_Y_Y"/>
    <property type="match status" value="1"/>
</dbReference>
<dbReference type="InterPro" id="IPR003661">
    <property type="entry name" value="HisK_dim/P_dom"/>
</dbReference>
<dbReference type="GO" id="GO:0003677">
    <property type="term" value="F:DNA binding"/>
    <property type="evidence" value="ECO:0007669"/>
    <property type="project" value="UniProtKB-KW"/>
</dbReference>
<evidence type="ECO:0000259" key="7">
    <source>
        <dbReference type="PROSITE" id="PS50109"/>
    </source>
</evidence>
<dbReference type="GO" id="GO:0000155">
    <property type="term" value="F:phosphorelay sensor kinase activity"/>
    <property type="evidence" value="ECO:0007669"/>
    <property type="project" value="InterPro"/>
</dbReference>
<organism evidence="8 9">
    <name type="scientific">Indibacter alkaliphilus (strain CCUG 57479 / KCTC 22604 / LW1)</name>
    <dbReference type="NCBI Taxonomy" id="1189612"/>
    <lineage>
        <taxon>Bacteria</taxon>
        <taxon>Pseudomonadati</taxon>
        <taxon>Bacteroidota</taxon>
        <taxon>Cytophagia</taxon>
        <taxon>Cytophagales</taxon>
        <taxon>Cyclobacteriaceae</taxon>
    </lineage>
</organism>
<dbReference type="Pfam" id="PF07494">
    <property type="entry name" value="Reg_prop"/>
    <property type="match status" value="8"/>
</dbReference>
<dbReference type="InterPro" id="IPR015943">
    <property type="entry name" value="WD40/YVTN_repeat-like_dom_sf"/>
</dbReference>
<dbReference type="RefSeq" id="WP_009035014.1">
    <property type="nucleotide sequence ID" value="NZ_ALWO02000036.1"/>
</dbReference>
<dbReference type="InterPro" id="IPR004358">
    <property type="entry name" value="Sig_transdc_His_kin-like_C"/>
</dbReference>
<dbReference type="Gene3D" id="3.30.565.10">
    <property type="entry name" value="Histidine kinase-like ATPase, C-terminal domain"/>
    <property type="match status" value="1"/>
</dbReference>
<evidence type="ECO:0000256" key="3">
    <source>
        <dbReference type="ARBA" id="ARBA00022553"/>
    </source>
</evidence>
<comment type="catalytic activity">
    <reaction evidence="1">
        <text>ATP + protein L-histidine = ADP + protein N-phospho-L-histidine.</text>
        <dbReference type="EC" id="2.7.13.3"/>
    </reaction>
</comment>
<reference evidence="8 9" key="1">
    <citation type="journal article" date="2013" name="Genome Announc.">
        <title>Draft Genome Sequence of Indibacter alkaliphilus Strain LW1T, Isolated from Lonar Lake, a Haloalkaline Lake in the Buldana District of Maharashtra, India.</title>
        <authorList>
            <person name="Singh A."/>
            <person name="Kumar Jangir P."/>
            <person name="Sharma R."/>
            <person name="Singh A."/>
            <person name="Kumar Pinnaka A."/>
            <person name="Shivaji S."/>
        </authorList>
    </citation>
    <scope>NUCLEOTIDE SEQUENCE [LARGE SCALE GENOMIC DNA]</scope>
    <source>
        <strain evidence="9">CCUG 57479 / KCTC 22604 / LW1</strain>
    </source>
</reference>
<dbReference type="PANTHER" id="PTHR43547:SF2">
    <property type="entry name" value="HYBRID SIGNAL TRANSDUCTION HISTIDINE KINASE C"/>
    <property type="match status" value="1"/>
</dbReference>
<dbReference type="InterPro" id="IPR011123">
    <property type="entry name" value="Y_Y_Y"/>
</dbReference>
<name>S2DAX9_INDAL</name>
<dbReference type="CDD" id="cd00146">
    <property type="entry name" value="PKD"/>
    <property type="match status" value="1"/>
</dbReference>
<dbReference type="SUPFAM" id="SSF63829">
    <property type="entry name" value="Calcium-dependent phosphotriesterase"/>
    <property type="match status" value="1"/>
</dbReference>
<dbReference type="OrthoDB" id="9809670at2"/>
<dbReference type="FunFam" id="3.30.565.10:FF:000006">
    <property type="entry name" value="Sensor histidine kinase WalK"/>
    <property type="match status" value="1"/>
</dbReference>
<dbReference type="PRINTS" id="PR00344">
    <property type="entry name" value="BCTRLSENSOR"/>
</dbReference>
<protein>
    <recommendedName>
        <fullName evidence="2">histidine kinase</fullName>
        <ecNumber evidence="2">2.7.13.3</ecNumber>
    </recommendedName>
</protein>
<evidence type="ECO:0000313" key="9">
    <source>
        <dbReference type="Proteomes" id="UP000006073"/>
    </source>
</evidence>
<dbReference type="SUPFAM" id="SSF47384">
    <property type="entry name" value="Homodimeric domain of signal transducing histidine kinase"/>
    <property type="match status" value="1"/>
</dbReference>
<dbReference type="eggNOG" id="COG2205">
    <property type="taxonomic scope" value="Bacteria"/>
</dbReference>
<feature type="domain" description="Histidine kinase" evidence="7">
    <location>
        <begin position="878"/>
        <end position="1095"/>
    </location>
</feature>
<keyword evidence="9" id="KW-1185">Reference proteome</keyword>
<evidence type="ECO:0000256" key="2">
    <source>
        <dbReference type="ARBA" id="ARBA00012438"/>
    </source>
</evidence>
<dbReference type="Gene3D" id="1.10.287.130">
    <property type="match status" value="1"/>
</dbReference>
<comment type="caution">
    <text evidence="8">The sequence shown here is derived from an EMBL/GenBank/DDBJ whole genome shotgun (WGS) entry which is preliminary data.</text>
</comment>
<dbReference type="SUPFAM" id="SSF55874">
    <property type="entry name" value="ATPase domain of HSP90 chaperone/DNA topoisomerase II/histidine kinase"/>
    <property type="match status" value="1"/>
</dbReference>
<dbReference type="eggNOG" id="COG3292">
    <property type="taxonomic scope" value="Bacteria"/>
</dbReference>
<evidence type="ECO:0000256" key="4">
    <source>
        <dbReference type="ARBA" id="ARBA00022679"/>
    </source>
</evidence>